<gene>
    <name evidence="1" type="ORF">F0145_02540</name>
</gene>
<name>A0A5M6DPT8_9BACT</name>
<organism evidence="1 2">
    <name type="scientific">Adhaeribacter rhizoryzae</name>
    <dbReference type="NCBI Taxonomy" id="2607907"/>
    <lineage>
        <taxon>Bacteria</taxon>
        <taxon>Pseudomonadati</taxon>
        <taxon>Bacteroidota</taxon>
        <taxon>Cytophagia</taxon>
        <taxon>Cytophagales</taxon>
        <taxon>Hymenobacteraceae</taxon>
        <taxon>Adhaeribacter</taxon>
    </lineage>
</organism>
<protein>
    <submittedName>
        <fullName evidence="1">Uncharacterized protein</fullName>
    </submittedName>
</protein>
<keyword evidence="2" id="KW-1185">Reference proteome</keyword>
<proteinExistence type="predicted"/>
<accession>A0A5M6DPT8</accession>
<dbReference type="AlphaFoldDB" id="A0A5M6DPT8"/>
<dbReference type="RefSeq" id="WP_150086537.1">
    <property type="nucleotide sequence ID" value="NZ_VWSF01000001.1"/>
</dbReference>
<evidence type="ECO:0000313" key="2">
    <source>
        <dbReference type="Proteomes" id="UP000323426"/>
    </source>
</evidence>
<evidence type="ECO:0000313" key="1">
    <source>
        <dbReference type="EMBL" id="KAA5549483.1"/>
    </source>
</evidence>
<sequence length="122" mass="13306">MMLFPVNIAKQLRVVLTAITLLLMVGLNNREVTTYAAAPATKTGHKVNKSDAADRNGTVKQKVSFEATSSYVVLQLAAAVPKLSNFNFTAPVYRYLTPQYPAGIVLNYFKTLLSTTIQVNAP</sequence>
<reference evidence="1 2" key="1">
    <citation type="submission" date="2019-09" db="EMBL/GenBank/DDBJ databases">
        <title>Genome sequence and assembly of Adhaeribacter sp.</title>
        <authorList>
            <person name="Chhetri G."/>
        </authorList>
    </citation>
    <scope>NUCLEOTIDE SEQUENCE [LARGE SCALE GENOMIC DNA]</scope>
    <source>
        <strain evidence="1 2">DK36</strain>
    </source>
</reference>
<comment type="caution">
    <text evidence="1">The sequence shown here is derived from an EMBL/GenBank/DDBJ whole genome shotgun (WGS) entry which is preliminary data.</text>
</comment>
<dbReference type="Proteomes" id="UP000323426">
    <property type="component" value="Unassembled WGS sequence"/>
</dbReference>
<dbReference type="EMBL" id="VWSF01000001">
    <property type="protein sequence ID" value="KAA5549483.1"/>
    <property type="molecule type" value="Genomic_DNA"/>
</dbReference>